<feature type="transmembrane region" description="Helical" evidence="6">
    <location>
        <begin position="175"/>
        <end position="194"/>
    </location>
</feature>
<gene>
    <name evidence="8" type="ORF">H6G81_07610</name>
</gene>
<evidence type="ECO:0000256" key="3">
    <source>
        <dbReference type="ARBA" id="ARBA00022692"/>
    </source>
</evidence>
<feature type="domain" description="EamA" evidence="7">
    <location>
        <begin position="172"/>
        <end position="307"/>
    </location>
</feature>
<feature type="transmembrane region" description="Helical" evidence="6">
    <location>
        <begin position="41"/>
        <end position="63"/>
    </location>
</feature>
<dbReference type="PANTHER" id="PTHR32322:SF2">
    <property type="entry name" value="EAMA DOMAIN-CONTAINING PROTEIN"/>
    <property type="match status" value="1"/>
</dbReference>
<evidence type="ECO:0000256" key="5">
    <source>
        <dbReference type="ARBA" id="ARBA00023136"/>
    </source>
</evidence>
<dbReference type="PANTHER" id="PTHR32322">
    <property type="entry name" value="INNER MEMBRANE TRANSPORTER"/>
    <property type="match status" value="1"/>
</dbReference>
<keyword evidence="9" id="KW-1185">Reference proteome</keyword>
<feature type="transmembrane region" description="Helical" evidence="6">
    <location>
        <begin position="290"/>
        <end position="307"/>
    </location>
</feature>
<comment type="subcellular location">
    <subcellularLocation>
        <location evidence="1">Membrane</location>
        <topology evidence="1">Multi-pass membrane protein</topology>
    </subcellularLocation>
</comment>
<dbReference type="InterPro" id="IPR000620">
    <property type="entry name" value="EamA_dom"/>
</dbReference>
<evidence type="ECO:0000256" key="1">
    <source>
        <dbReference type="ARBA" id="ARBA00004141"/>
    </source>
</evidence>
<evidence type="ECO:0000256" key="2">
    <source>
        <dbReference type="ARBA" id="ARBA00007362"/>
    </source>
</evidence>
<dbReference type="EMBL" id="JACJTA010000011">
    <property type="protein sequence ID" value="MBD2604401.1"/>
    <property type="molecule type" value="Genomic_DNA"/>
</dbReference>
<feature type="transmembrane region" description="Helical" evidence="6">
    <location>
        <begin position="265"/>
        <end position="284"/>
    </location>
</feature>
<evidence type="ECO:0000313" key="8">
    <source>
        <dbReference type="EMBL" id="MBD2604401.1"/>
    </source>
</evidence>
<keyword evidence="3 6" id="KW-0812">Transmembrane</keyword>
<feature type="transmembrane region" description="Helical" evidence="6">
    <location>
        <begin position="201"/>
        <end position="218"/>
    </location>
</feature>
<name>A0ABR8GN87_9CYAN</name>
<dbReference type="Pfam" id="PF00892">
    <property type="entry name" value="EamA"/>
    <property type="match status" value="2"/>
</dbReference>
<keyword evidence="4 6" id="KW-1133">Transmembrane helix</keyword>
<sequence>MQMNERASKLPFAPLLLIAPFFLWGTAMVAMKGVIPHTTPLFMAGVRLVPAGVLILIATAFMGKPQPKGWAAWLWIALFALVDGTLFQGFLAEGLVRTSAGLGSVMIDSQPLAVALMSLWLFQERIGLWGWLGLGFGVTGISLIGLPDELILSVFSNHSFPPSIPPLSFLESGEWLMLFAALSMAVGTVLIRYVCQYADPVSATGWHMIIGGLPLWGISFLTESQQWQNLVISDWMGLLYATIFGSAIAYGLFFYFASSGNLTSLSSLTFLTPVFALLFGNLLLNEVLSPVQWVGVCLTLVSIYLINQRDTLAQTNQKVAVTEENNTQQQALLEASGKKLNPVSLSIRESEPEIMP</sequence>
<dbReference type="InterPro" id="IPR037185">
    <property type="entry name" value="EmrE-like"/>
</dbReference>
<evidence type="ECO:0000313" key="9">
    <source>
        <dbReference type="Proteomes" id="UP000660380"/>
    </source>
</evidence>
<accession>A0ABR8GN87</accession>
<dbReference type="Proteomes" id="UP000660380">
    <property type="component" value="Unassembled WGS sequence"/>
</dbReference>
<reference evidence="8 9" key="1">
    <citation type="journal article" date="2020" name="ISME J.">
        <title>Comparative genomics reveals insights into cyanobacterial evolution and habitat adaptation.</title>
        <authorList>
            <person name="Chen M.Y."/>
            <person name="Teng W.K."/>
            <person name="Zhao L."/>
            <person name="Hu C.X."/>
            <person name="Zhou Y.K."/>
            <person name="Han B.P."/>
            <person name="Song L.R."/>
            <person name="Shu W.S."/>
        </authorList>
    </citation>
    <scope>NUCLEOTIDE SEQUENCE [LARGE SCALE GENOMIC DNA]</scope>
    <source>
        <strain evidence="8 9">FACHB-248</strain>
    </source>
</reference>
<feature type="transmembrane region" description="Helical" evidence="6">
    <location>
        <begin position="70"/>
        <end position="90"/>
    </location>
</feature>
<dbReference type="InterPro" id="IPR050638">
    <property type="entry name" value="AA-Vitamin_Transporters"/>
</dbReference>
<dbReference type="SUPFAM" id="SSF103481">
    <property type="entry name" value="Multidrug resistance efflux transporter EmrE"/>
    <property type="match status" value="2"/>
</dbReference>
<comment type="similarity">
    <text evidence="2">Belongs to the EamA transporter family.</text>
</comment>
<comment type="caution">
    <text evidence="8">The sequence shown here is derived from an EMBL/GenBank/DDBJ whole genome shotgun (WGS) entry which is preliminary data.</text>
</comment>
<evidence type="ECO:0000256" key="4">
    <source>
        <dbReference type="ARBA" id="ARBA00022989"/>
    </source>
</evidence>
<protein>
    <submittedName>
        <fullName evidence="8">DMT family transporter</fullName>
    </submittedName>
</protein>
<proteinExistence type="inferred from homology"/>
<organism evidence="8 9">
    <name type="scientific">Scytonema hofmannii FACHB-248</name>
    <dbReference type="NCBI Taxonomy" id="1842502"/>
    <lineage>
        <taxon>Bacteria</taxon>
        <taxon>Bacillati</taxon>
        <taxon>Cyanobacteriota</taxon>
        <taxon>Cyanophyceae</taxon>
        <taxon>Nostocales</taxon>
        <taxon>Scytonemataceae</taxon>
        <taxon>Scytonema</taxon>
    </lineage>
</organism>
<feature type="transmembrane region" description="Helical" evidence="6">
    <location>
        <begin position="102"/>
        <end position="122"/>
    </location>
</feature>
<feature type="transmembrane region" description="Helical" evidence="6">
    <location>
        <begin position="238"/>
        <end position="258"/>
    </location>
</feature>
<keyword evidence="5 6" id="KW-0472">Membrane</keyword>
<dbReference type="RefSeq" id="WP_029637963.1">
    <property type="nucleotide sequence ID" value="NZ_JACJTA010000011.1"/>
</dbReference>
<evidence type="ECO:0000259" key="7">
    <source>
        <dbReference type="Pfam" id="PF00892"/>
    </source>
</evidence>
<evidence type="ECO:0000256" key="6">
    <source>
        <dbReference type="SAM" id="Phobius"/>
    </source>
</evidence>
<feature type="transmembrane region" description="Helical" evidence="6">
    <location>
        <begin position="129"/>
        <end position="155"/>
    </location>
</feature>
<feature type="transmembrane region" description="Helical" evidence="6">
    <location>
        <begin position="12"/>
        <end position="35"/>
    </location>
</feature>
<feature type="domain" description="EamA" evidence="7">
    <location>
        <begin position="14"/>
        <end position="145"/>
    </location>
</feature>